<feature type="active site" description="Proton acceptor" evidence="4">
    <location>
        <position position="331"/>
    </location>
</feature>
<dbReference type="InterPro" id="IPR010497">
    <property type="entry name" value="Epoxide_hydro_N"/>
</dbReference>
<gene>
    <name evidence="7" type="ORF">D9757_010101</name>
</gene>
<reference evidence="7 8" key="1">
    <citation type="journal article" date="2020" name="ISME J.">
        <title>Uncovering the hidden diversity of litter-decomposition mechanisms in mushroom-forming fungi.</title>
        <authorList>
            <person name="Floudas D."/>
            <person name="Bentzer J."/>
            <person name="Ahren D."/>
            <person name="Johansson T."/>
            <person name="Persson P."/>
            <person name="Tunlid A."/>
        </authorList>
    </citation>
    <scope>NUCLEOTIDE SEQUENCE [LARGE SCALE GENOMIC DNA]</scope>
    <source>
        <strain evidence="7 8">CBS 406.79</strain>
    </source>
</reference>
<comment type="similarity">
    <text evidence="1">Belongs to the peptidase S33 family.</text>
</comment>
<keyword evidence="2" id="KW-0058">Aromatic hydrocarbons catabolism</keyword>
<accession>A0A8H5LS17</accession>
<dbReference type="Gene3D" id="3.40.50.1820">
    <property type="entry name" value="alpha/beta hydrolase"/>
    <property type="match status" value="2"/>
</dbReference>
<dbReference type="EMBL" id="JAACJN010000143">
    <property type="protein sequence ID" value="KAF5367311.1"/>
    <property type="molecule type" value="Genomic_DNA"/>
</dbReference>
<dbReference type="OrthoDB" id="7130006at2759"/>
<dbReference type="Pfam" id="PF06441">
    <property type="entry name" value="EHN"/>
    <property type="match status" value="1"/>
</dbReference>
<dbReference type="InterPro" id="IPR000073">
    <property type="entry name" value="AB_hydrolase_1"/>
</dbReference>
<evidence type="ECO:0000259" key="5">
    <source>
        <dbReference type="Pfam" id="PF00561"/>
    </source>
</evidence>
<name>A0A8H5LS17_9AGAR</name>
<dbReference type="GO" id="GO:0004301">
    <property type="term" value="F:epoxide hydrolase activity"/>
    <property type="evidence" value="ECO:0007669"/>
    <property type="project" value="TreeGrafter"/>
</dbReference>
<protein>
    <recommendedName>
        <fullName evidence="9">Epoxide hydrolase</fullName>
    </recommendedName>
</protein>
<feature type="active site" description="Proton donor" evidence="4">
    <location>
        <position position="275"/>
    </location>
</feature>
<evidence type="ECO:0000256" key="1">
    <source>
        <dbReference type="ARBA" id="ARBA00010088"/>
    </source>
</evidence>
<keyword evidence="8" id="KW-1185">Reference proteome</keyword>
<feature type="domain" description="Epoxide hydrolase N-terminal" evidence="6">
    <location>
        <begin position="4"/>
        <end position="77"/>
    </location>
</feature>
<keyword evidence="3" id="KW-0378">Hydrolase</keyword>
<dbReference type="InterPro" id="IPR000639">
    <property type="entry name" value="Epox_hydrolase-like"/>
</dbReference>
<evidence type="ECO:0000259" key="6">
    <source>
        <dbReference type="Pfam" id="PF06441"/>
    </source>
</evidence>
<dbReference type="Proteomes" id="UP000518752">
    <property type="component" value="Unassembled WGS sequence"/>
</dbReference>
<dbReference type="InterPro" id="IPR016292">
    <property type="entry name" value="Epoxide_hydrolase"/>
</dbReference>
<comment type="caution">
    <text evidence="7">The sequence shown here is derived from an EMBL/GenBank/DDBJ whole genome shotgun (WGS) entry which is preliminary data.</text>
</comment>
<evidence type="ECO:0000256" key="4">
    <source>
        <dbReference type="PIRSR" id="PIRSR001112-1"/>
    </source>
</evidence>
<dbReference type="PANTHER" id="PTHR21661:SF35">
    <property type="entry name" value="EPOXIDE HYDROLASE"/>
    <property type="match status" value="1"/>
</dbReference>
<dbReference type="GO" id="GO:0097176">
    <property type="term" value="P:epoxide metabolic process"/>
    <property type="evidence" value="ECO:0007669"/>
    <property type="project" value="TreeGrafter"/>
</dbReference>
<sequence length="373" mass="42171">MAMYPFEISIPESKLEVLRQKLALAEFPDELDGAKWDYGAPLADIKRLVARWIDGYDWRAEESKLNAELPQFTTDIKVDGFETLNSSPEFPSFHVVTFSLPGYGFSEATHKRGFAADQYAEIGHKLMVALGYQEYVTQGGDWGSLISRVVAQKYGGVHCKAWHMNMPTGSPLQFRYNPLLYIQHLFSPYSAAEKAGFKRAAWFAEEGQGYFKEQATQPQTVGYSLADSPVGLLAWIYEKLVNWTDSYPWTDDEVLTWVSIYYFSRAGPAASVRIYYEVMHSERAFVQPPASKPTIPLGISYFPKELFHSPRKFNHNLGRLVFQSEHPTGGHFAAHECPGELVNDLRKMFGKQGVAYGVVSGKNGYERKVKTNL</sequence>
<evidence type="ECO:0000313" key="7">
    <source>
        <dbReference type="EMBL" id="KAF5367311.1"/>
    </source>
</evidence>
<dbReference type="InterPro" id="IPR029058">
    <property type="entry name" value="AB_hydrolase_fold"/>
</dbReference>
<dbReference type="PANTHER" id="PTHR21661">
    <property type="entry name" value="EPOXIDE HYDROLASE 1-RELATED"/>
    <property type="match status" value="1"/>
</dbReference>
<dbReference type="PRINTS" id="PR00412">
    <property type="entry name" value="EPOXHYDRLASE"/>
</dbReference>
<feature type="active site" description="Nucleophile" evidence="4">
    <location>
        <position position="141"/>
    </location>
</feature>
<proteinExistence type="inferred from homology"/>
<evidence type="ECO:0000256" key="3">
    <source>
        <dbReference type="ARBA" id="ARBA00022801"/>
    </source>
</evidence>
<dbReference type="PIRSF" id="PIRSF001112">
    <property type="entry name" value="Epoxide_hydrolase"/>
    <property type="match status" value="1"/>
</dbReference>
<feature type="domain" description="AB hydrolase-1" evidence="5">
    <location>
        <begin position="83"/>
        <end position="167"/>
    </location>
</feature>
<dbReference type="SUPFAM" id="SSF53474">
    <property type="entry name" value="alpha/beta-Hydrolases"/>
    <property type="match status" value="1"/>
</dbReference>
<evidence type="ECO:0008006" key="9">
    <source>
        <dbReference type="Google" id="ProtNLM"/>
    </source>
</evidence>
<evidence type="ECO:0000256" key="2">
    <source>
        <dbReference type="ARBA" id="ARBA00022797"/>
    </source>
</evidence>
<dbReference type="AlphaFoldDB" id="A0A8H5LS17"/>
<organism evidence="7 8">
    <name type="scientific">Collybiopsis confluens</name>
    <dbReference type="NCBI Taxonomy" id="2823264"/>
    <lineage>
        <taxon>Eukaryota</taxon>
        <taxon>Fungi</taxon>
        <taxon>Dikarya</taxon>
        <taxon>Basidiomycota</taxon>
        <taxon>Agaricomycotina</taxon>
        <taxon>Agaricomycetes</taxon>
        <taxon>Agaricomycetidae</taxon>
        <taxon>Agaricales</taxon>
        <taxon>Marasmiineae</taxon>
        <taxon>Omphalotaceae</taxon>
        <taxon>Collybiopsis</taxon>
    </lineage>
</organism>
<dbReference type="Pfam" id="PF00561">
    <property type="entry name" value="Abhydrolase_1"/>
    <property type="match status" value="1"/>
</dbReference>
<evidence type="ECO:0000313" key="8">
    <source>
        <dbReference type="Proteomes" id="UP000518752"/>
    </source>
</evidence>